<dbReference type="PANTHER" id="PTHR38887">
    <property type="entry name" value="CHROMOSOME 21, WHOLE GENOME SHOTGUN SEQUENCE"/>
    <property type="match status" value="1"/>
</dbReference>
<sequence length="494" mass="53908">MLLSGLRDGRRSRDDDFNMAVRGRQQQQQQQGAGPRGLIVRGIATGIGLAAEAYHHHKEKKAQKAKEDGNDSSLMTQASAPGDPNAQPVTLSQQVDEAAWQLDDAQQEAMGVESASSDVPNEDQPEKPASTFLQRHATPPSLASINQRLALPVVITQKRPGKRTRGFIRAYAPILNDVGINEATFLEFIDDLNKAVLPNPWIQALNLASFAGMAVPEPFTILISIAVQQATNAVSAVHSRYKTNHFVNEVNRSFFMPRGLIALIMTWKPSRPEEMLTNVNTEMDPAITSAVSESEQSSLRKKFSQSSGTTAFEWPETAPLVFPVLDNVAAIDGVQKRNTLKRTGAFVAEYMDSRSRAKWAGQNPESTMANTGPREQFHSRYSDPNHPASSGDPIALITGGRFKSIGDLRGVVPHPINPRGLWIGDLRGAVLRPVNPRGLGVGGQGLVGVGVDVVRKIFEKDILYLMIVQLPSSEQIAEARTYVSTAELDMVHTE</sequence>
<dbReference type="Proteomes" id="UP001305414">
    <property type="component" value="Unassembled WGS sequence"/>
</dbReference>
<protein>
    <submittedName>
        <fullName evidence="2">Uncharacterized protein</fullName>
    </submittedName>
</protein>
<proteinExistence type="predicted"/>
<feature type="region of interest" description="Disordered" evidence="1">
    <location>
        <begin position="54"/>
        <end position="90"/>
    </location>
</feature>
<gene>
    <name evidence="2" type="ORF">RRF57_011990</name>
</gene>
<feature type="region of interest" description="Disordered" evidence="1">
    <location>
        <begin position="106"/>
        <end position="128"/>
    </location>
</feature>
<evidence type="ECO:0000313" key="3">
    <source>
        <dbReference type="Proteomes" id="UP001305414"/>
    </source>
</evidence>
<dbReference type="AlphaFoldDB" id="A0AAN7ZEH5"/>
<evidence type="ECO:0000313" key="2">
    <source>
        <dbReference type="EMBL" id="KAK5636278.1"/>
    </source>
</evidence>
<name>A0AAN7ZEH5_9PEZI</name>
<feature type="region of interest" description="Disordered" evidence="1">
    <location>
        <begin position="359"/>
        <end position="388"/>
    </location>
</feature>
<reference evidence="2 3" key="1">
    <citation type="submission" date="2023-10" db="EMBL/GenBank/DDBJ databases">
        <title>Draft genome sequence of Xylaria bambusicola isolate GMP-LS, the root and basal stem rot pathogen of sugarcane in Indonesia.</title>
        <authorList>
            <person name="Selvaraj P."/>
            <person name="Muralishankar V."/>
            <person name="Muruganantham S."/>
            <person name="Sp S."/>
            <person name="Haryani S."/>
            <person name="Lau K.J.X."/>
            <person name="Naqvi N.I."/>
        </authorList>
    </citation>
    <scope>NUCLEOTIDE SEQUENCE [LARGE SCALE GENOMIC DNA]</scope>
    <source>
        <strain evidence="2">GMP-LS</strain>
    </source>
</reference>
<comment type="caution">
    <text evidence="2">The sequence shown here is derived from an EMBL/GenBank/DDBJ whole genome shotgun (WGS) entry which is preliminary data.</text>
</comment>
<evidence type="ECO:0000256" key="1">
    <source>
        <dbReference type="SAM" id="MobiDB-lite"/>
    </source>
</evidence>
<dbReference type="InterPro" id="IPR053221">
    <property type="entry name" value="Burnettramic_acid_biosynth"/>
</dbReference>
<keyword evidence="3" id="KW-1185">Reference proteome</keyword>
<accession>A0AAN7ZEH5</accession>
<dbReference type="PANTHER" id="PTHR38887:SF1">
    <property type="entry name" value="RAS MODIFICATION PROTEIN ERF4"/>
    <property type="match status" value="1"/>
</dbReference>
<organism evidence="2 3">
    <name type="scientific">Xylaria bambusicola</name>
    <dbReference type="NCBI Taxonomy" id="326684"/>
    <lineage>
        <taxon>Eukaryota</taxon>
        <taxon>Fungi</taxon>
        <taxon>Dikarya</taxon>
        <taxon>Ascomycota</taxon>
        <taxon>Pezizomycotina</taxon>
        <taxon>Sordariomycetes</taxon>
        <taxon>Xylariomycetidae</taxon>
        <taxon>Xylariales</taxon>
        <taxon>Xylariaceae</taxon>
        <taxon>Xylaria</taxon>
    </lineage>
</organism>
<dbReference type="EMBL" id="JAWHQM010000066">
    <property type="protein sequence ID" value="KAK5636278.1"/>
    <property type="molecule type" value="Genomic_DNA"/>
</dbReference>